<name>A0AAN8TQC5_SOLBU</name>
<dbReference type="Proteomes" id="UP001371456">
    <property type="component" value="Unassembled WGS sequence"/>
</dbReference>
<feature type="region of interest" description="Disordered" evidence="1">
    <location>
        <begin position="238"/>
        <end position="258"/>
    </location>
</feature>
<organism evidence="2 3">
    <name type="scientific">Solanum bulbocastanum</name>
    <name type="common">Wild potato</name>
    <dbReference type="NCBI Taxonomy" id="147425"/>
    <lineage>
        <taxon>Eukaryota</taxon>
        <taxon>Viridiplantae</taxon>
        <taxon>Streptophyta</taxon>
        <taxon>Embryophyta</taxon>
        <taxon>Tracheophyta</taxon>
        <taxon>Spermatophyta</taxon>
        <taxon>Magnoliopsida</taxon>
        <taxon>eudicotyledons</taxon>
        <taxon>Gunneridae</taxon>
        <taxon>Pentapetalae</taxon>
        <taxon>asterids</taxon>
        <taxon>lamiids</taxon>
        <taxon>Solanales</taxon>
        <taxon>Solanaceae</taxon>
        <taxon>Solanoideae</taxon>
        <taxon>Solaneae</taxon>
        <taxon>Solanum</taxon>
    </lineage>
</organism>
<evidence type="ECO:0000313" key="2">
    <source>
        <dbReference type="EMBL" id="KAK6791849.1"/>
    </source>
</evidence>
<dbReference type="EMBL" id="JBANQN010000004">
    <property type="protein sequence ID" value="KAK6791849.1"/>
    <property type="molecule type" value="Genomic_DNA"/>
</dbReference>
<dbReference type="AlphaFoldDB" id="A0AAN8TQC5"/>
<dbReference type="PANTHER" id="PTHR33233">
    <property type="entry name" value="ENDONUCLEASE/EXONUCLEASE/PHOSPHATASE"/>
    <property type="match status" value="1"/>
</dbReference>
<comment type="caution">
    <text evidence="2">The sequence shown here is derived from an EMBL/GenBank/DDBJ whole genome shotgun (WGS) entry which is preliminary data.</text>
</comment>
<protein>
    <submittedName>
        <fullName evidence="2">Uncharacterized protein</fullName>
    </submittedName>
</protein>
<reference evidence="2 3" key="1">
    <citation type="submission" date="2024-02" db="EMBL/GenBank/DDBJ databases">
        <title>de novo genome assembly of Solanum bulbocastanum strain 11H21.</title>
        <authorList>
            <person name="Hosaka A.J."/>
        </authorList>
    </citation>
    <scope>NUCLEOTIDE SEQUENCE [LARGE SCALE GENOMIC DNA]</scope>
    <source>
        <tissue evidence="2">Young leaves</tissue>
    </source>
</reference>
<accession>A0AAN8TQC5</accession>
<dbReference type="PANTHER" id="PTHR33233:SF17">
    <property type="entry name" value="DUF4283 DOMAIN-CONTAINING PROTEIN"/>
    <property type="match status" value="1"/>
</dbReference>
<proteinExistence type="predicted"/>
<sequence>MRMRKRQGQTKTNINGFIQELRGTGVLMRLDLTGSIVANLELTPATITIVTNRTMHEDERMEEKEEVTEDPLDPKWMNLFTKNRVAANGLNLDYISPKLGRDSLRQIDIVVGKPIYVDECTAKQTRISFARMLIEVNITNPLPNEITVLEPNGRQIQQEIQNAAQKRHHNGKKVAQESIIPAIPAPSYPTKENVSQMNIPVQSPPLMVQTSHEFNLTNFPALCSVPMKNGFGSLVRKTGEESGLGKIPPEKGGPLNTI</sequence>
<gene>
    <name evidence="2" type="ORF">RDI58_010930</name>
</gene>
<keyword evidence="3" id="KW-1185">Reference proteome</keyword>
<evidence type="ECO:0000313" key="3">
    <source>
        <dbReference type="Proteomes" id="UP001371456"/>
    </source>
</evidence>
<evidence type="ECO:0000256" key="1">
    <source>
        <dbReference type="SAM" id="MobiDB-lite"/>
    </source>
</evidence>